<protein>
    <submittedName>
        <fullName evidence="7">Benzoate 4-monooxygenase cytochrome P450</fullName>
    </submittedName>
</protein>
<evidence type="ECO:0000256" key="2">
    <source>
        <dbReference type="ARBA" id="ARBA00022617"/>
    </source>
</evidence>
<dbReference type="InterPro" id="IPR001128">
    <property type="entry name" value="Cyt_P450"/>
</dbReference>
<comment type="cofactor">
    <cofactor evidence="1 5">
        <name>heme</name>
        <dbReference type="ChEBI" id="CHEBI:30413"/>
    </cofactor>
</comment>
<organism evidence="7 8">
    <name type="scientific">Fusarium tricinctum</name>
    <dbReference type="NCBI Taxonomy" id="61284"/>
    <lineage>
        <taxon>Eukaryota</taxon>
        <taxon>Fungi</taxon>
        <taxon>Dikarya</taxon>
        <taxon>Ascomycota</taxon>
        <taxon>Pezizomycotina</taxon>
        <taxon>Sordariomycetes</taxon>
        <taxon>Hypocreomycetidae</taxon>
        <taxon>Hypocreales</taxon>
        <taxon>Nectriaceae</taxon>
        <taxon>Fusarium</taxon>
        <taxon>Fusarium tricinctum species complex</taxon>
    </lineage>
</organism>
<dbReference type="InterPro" id="IPR017972">
    <property type="entry name" value="Cyt_P450_CS"/>
</dbReference>
<dbReference type="InterPro" id="IPR036396">
    <property type="entry name" value="Cyt_P450_sf"/>
</dbReference>
<reference evidence="7" key="1">
    <citation type="journal article" date="2021" name="Nat. Commun.">
        <title>Genetic determinants of endophytism in the Arabidopsis root mycobiome.</title>
        <authorList>
            <person name="Mesny F."/>
            <person name="Miyauchi S."/>
            <person name="Thiergart T."/>
            <person name="Pickel B."/>
            <person name="Atanasova L."/>
            <person name="Karlsson M."/>
            <person name="Huettel B."/>
            <person name="Barry K.W."/>
            <person name="Haridas S."/>
            <person name="Chen C."/>
            <person name="Bauer D."/>
            <person name="Andreopoulos W."/>
            <person name="Pangilinan J."/>
            <person name="LaButti K."/>
            <person name="Riley R."/>
            <person name="Lipzen A."/>
            <person name="Clum A."/>
            <person name="Drula E."/>
            <person name="Henrissat B."/>
            <person name="Kohler A."/>
            <person name="Grigoriev I.V."/>
            <person name="Martin F.M."/>
            <person name="Hacquard S."/>
        </authorList>
    </citation>
    <scope>NUCLEOTIDE SEQUENCE</scope>
    <source>
        <strain evidence="7">MPI-SDFR-AT-0068</strain>
    </source>
</reference>
<keyword evidence="2 5" id="KW-0349">Heme</keyword>
<evidence type="ECO:0000256" key="3">
    <source>
        <dbReference type="ARBA" id="ARBA00022723"/>
    </source>
</evidence>
<keyword evidence="3 5" id="KW-0479">Metal-binding</keyword>
<evidence type="ECO:0000256" key="5">
    <source>
        <dbReference type="PIRSR" id="PIRSR602401-1"/>
    </source>
</evidence>
<accession>A0A8K0RRS2</accession>
<proteinExistence type="inferred from homology"/>
<gene>
    <name evidence="7" type="ORF">BKA59DRAFT_493904</name>
</gene>
<keyword evidence="6" id="KW-0503">Monooxygenase</keyword>
<keyword evidence="6" id="KW-0560">Oxidoreductase</keyword>
<evidence type="ECO:0000256" key="4">
    <source>
        <dbReference type="ARBA" id="ARBA00023004"/>
    </source>
</evidence>
<dbReference type="AlphaFoldDB" id="A0A8K0RRS2"/>
<dbReference type="OrthoDB" id="1470350at2759"/>
<evidence type="ECO:0000256" key="6">
    <source>
        <dbReference type="RuleBase" id="RU000461"/>
    </source>
</evidence>
<dbReference type="InterPro" id="IPR050121">
    <property type="entry name" value="Cytochrome_P450_monoxygenase"/>
</dbReference>
<dbReference type="PRINTS" id="PR00463">
    <property type="entry name" value="EP450I"/>
</dbReference>
<feature type="binding site" description="axial binding residue" evidence="5">
    <location>
        <position position="453"/>
    </location>
    <ligand>
        <name>heme</name>
        <dbReference type="ChEBI" id="CHEBI:30413"/>
    </ligand>
    <ligandPart>
        <name>Fe</name>
        <dbReference type="ChEBI" id="CHEBI:18248"/>
    </ligandPart>
</feature>
<keyword evidence="8" id="KW-1185">Reference proteome</keyword>
<comment type="similarity">
    <text evidence="6">Belongs to the cytochrome P450 family.</text>
</comment>
<dbReference type="Pfam" id="PF00067">
    <property type="entry name" value="p450"/>
    <property type="match status" value="1"/>
</dbReference>
<evidence type="ECO:0000313" key="7">
    <source>
        <dbReference type="EMBL" id="KAH7241325.1"/>
    </source>
</evidence>
<keyword evidence="4 5" id="KW-0408">Iron</keyword>
<evidence type="ECO:0000256" key="1">
    <source>
        <dbReference type="ARBA" id="ARBA00001971"/>
    </source>
</evidence>
<dbReference type="Proteomes" id="UP000813427">
    <property type="component" value="Unassembled WGS sequence"/>
</dbReference>
<dbReference type="GO" id="GO:0016705">
    <property type="term" value="F:oxidoreductase activity, acting on paired donors, with incorporation or reduction of molecular oxygen"/>
    <property type="evidence" value="ECO:0007669"/>
    <property type="project" value="InterPro"/>
</dbReference>
<evidence type="ECO:0000313" key="8">
    <source>
        <dbReference type="Proteomes" id="UP000813427"/>
    </source>
</evidence>
<dbReference type="PANTHER" id="PTHR24305">
    <property type="entry name" value="CYTOCHROME P450"/>
    <property type="match status" value="1"/>
</dbReference>
<dbReference type="GO" id="GO:0004497">
    <property type="term" value="F:monooxygenase activity"/>
    <property type="evidence" value="ECO:0007669"/>
    <property type="project" value="UniProtKB-KW"/>
</dbReference>
<dbReference type="PANTHER" id="PTHR24305:SF168">
    <property type="entry name" value="P450, PUTATIVE (EUROFUNG)-RELATED"/>
    <property type="match status" value="1"/>
</dbReference>
<dbReference type="PROSITE" id="PS00086">
    <property type="entry name" value="CYTOCHROME_P450"/>
    <property type="match status" value="1"/>
</dbReference>
<dbReference type="PRINTS" id="PR00385">
    <property type="entry name" value="P450"/>
</dbReference>
<dbReference type="Gene3D" id="1.10.630.10">
    <property type="entry name" value="Cytochrome P450"/>
    <property type="match status" value="1"/>
</dbReference>
<name>A0A8K0RRS2_9HYPO</name>
<dbReference type="InterPro" id="IPR002401">
    <property type="entry name" value="Cyt_P450_E_grp-I"/>
</dbReference>
<sequence>MHMVGVLDILHAFALASAVIVIWKIATAHCHLRQFAGPRWAAYSRLWLCKTIASGNLSEILVDVNTQYGLIARIGPNHLVTNDPELSRKILAVGSKWRRGPWFDAIRIDPRVSNIVSERDIPRHNRLRQRMSFGYAGKDIQGLENAVDERINEFISTIEQRWLSAPGRTTPLDIARRLQFLTIDIITHLCFGKPMGFVRSDTDKYNFIATIETQLPIVQHFSVILVLNLVLRFVASVPLLRRLVVPTANDRSGVGIIMKLSREVINDRLKTPENQEADMLGSFMKRGLTPDEAEMEVSISLVAGSDTTATAMRATLLAVISTPTVYNRLQKEIDQAEARGLLSSPAKNSEAMQLPYLQAVIREGLRRFPPITQLRERESPPEGIQLSDGRFIPGGVYVGFNAWGTQLNPVFGEDAHVFRPERWLSESYDDDGQQILAMGKVHELIFGYGMTRCLGIPIAMMNLNKVFIELFRRYDIQCINHQKPWTSLCYGIFFQRDFNVRISRRIPLALIAF</sequence>
<comment type="caution">
    <text evidence="7">The sequence shown here is derived from an EMBL/GenBank/DDBJ whole genome shotgun (WGS) entry which is preliminary data.</text>
</comment>
<dbReference type="GO" id="GO:0020037">
    <property type="term" value="F:heme binding"/>
    <property type="evidence" value="ECO:0007669"/>
    <property type="project" value="InterPro"/>
</dbReference>
<dbReference type="GO" id="GO:0005506">
    <property type="term" value="F:iron ion binding"/>
    <property type="evidence" value="ECO:0007669"/>
    <property type="project" value="InterPro"/>
</dbReference>
<dbReference type="SUPFAM" id="SSF48264">
    <property type="entry name" value="Cytochrome P450"/>
    <property type="match status" value="1"/>
</dbReference>
<dbReference type="EMBL" id="JAGPXF010000005">
    <property type="protein sequence ID" value="KAH7241325.1"/>
    <property type="molecule type" value="Genomic_DNA"/>
</dbReference>
<dbReference type="CDD" id="cd11060">
    <property type="entry name" value="CYP57A1-like"/>
    <property type="match status" value="1"/>
</dbReference>